<dbReference type="EMBL" id="JAVHUY010000012">
    <property type="protein sequence ID" value="MDQ7905765.1"/>
    <property type="molecule type" value="Genomic_DNA"/>
</dbReference>
<evidence type="ECO:0000259" key="3">
    <source>
        <dbReference type="Pfam" id="PF01593"/>
    </source>
</evidence>
<dbReference type="EC" id="1.17.8.1" evidence="4"/>
<sequence length="452" mass="47093">MSASVGVVGGGLAGITAALRCADAGRQVTLFESTPRLGGLTYSFRRGDLDVDNGQHVFLRCCTAYQALLDRLGVADRVTLQPRLDIAVHCPTSTRPARLRRSGLPAPLHLSGALARYSPLSPAQRLAFVRAALALRRVDPASPATDEQSFGAWLAAHGQGERAVSALWDLVGVATLNARAADASLALAATVFQIGLLTDTAAADIGWSAVPLSRLHGEPALARLAAAGARVLTGAKVTAVAPKGEGWLIRSREEDHMVDQVVLAVPPDAAERLLPPGSVPLPDGWARGLGSTPIVNAHAVFDRPVMSAPFVAGIDTPIQWVFDRTAQSGLATGQYLAVSLSAADDLVDLPTAVLRERLLPALAALLPRVREAGVTDFFVTRERHATFRPAPGSARLRPGATTAVPGLFLAGAWTATGWPATMEGAVRSGDAAAGALLAEHSPSSRRGKVTTP</sequence>
<accession>A0ABU0ZHK1</accession>
<dbReference type="Pfam" id="PF01593">
    <property type="entry name" value="Amino_oxidase"/>
    <property type="match status" value="1"/>
</dbReference>
<evidence type="ECO:0000256" key="2">
    <source>
        <dbReference type="ARBA" id="ARBA00023002"/>
    </source>
</evidence>
<dbReference type="PANTHER" id="PTHR42923">
    <property type="entry name" value="PROTOPORPHYRINOGEN OXIDASE"/>
    <property type="match status" value="1"/>
</dbReference>
<name>A0ABU0ZHK1_9ACTN</name>
<dbReference type="RefSeq" id="WP_308713038.1">
    <property type="nucleotide sequence ID" value="NZ_JAVHUY010000012.1"/>
</dbReference>
<gene>
    <name evidence="4" type="primary">hpnE</name>
    <name evidence="4" type="ORF">RB614_14695</name>
</gene>
<comment type="caution">
    <text evidence="4">The sequence shown here is derived from an EMBL/GenBank/DDBJ whole genome shotgun (WGS) entry which is preliminary data.</text>
</comment>
<evidence type="ECO:0000313" key="5">
    <source>
        <dbReference type="Proteomes" id="UP001230908"/>
    </source>
</evidence>
<evidence type="ECO:0000313" key="4">
    <source>
        <dbReference type="EMBL" id="MDQ7905765.1"/>
    </source>
</evidence>
<dbReference type="InterPro" id="IPR036188">
    <property type="entry name" value="FAD/NAD-bd_sf"/>
</dbReference>
<proteinExistence type="predicted"/>
<dbReference type="PRINTS" id="PR00757">
    <property type="entry name" value="AMINEOXDASEF"/>
</dbReference>
<dbReference type="GO" id="GO:0016491">
    <property type="term" value="F:oxidoreductase activity"/>
    <property type="evidence" value="ECO:0007669"/>
    <property type="project" value="UniProtKB-KW"/>
</dbReference>
<comment type="cofactor">
    <cofactor evidence="1">
        <name>FAD</name>
        <dbReference type="ChEBI" id="CHEBI:57692"/>
    </cofactor>
</comment>
<dbReference type="InterPro" id="IPR001613">
    <property type="entry name" value="Flavin_amine_oxidase"/>
</dbReference>
<dbReference type="InterPro" id="IPR002937">
    <property type="entry name" value="Amino_oxidase"/>
</dbReference>
<protein>
    <submittedName>
        <fullName evidence="4">Hydroxysqualene dehydroxylase HpnE</fullName>
        <ecNumber evidence="4">1.17.8.1</ecNumber>
    </submittedName>
</protein>
<dbReference type="Proteomes" id="UP001230908">
    <property type="component" value="Unassembled WGS sequence"/>
</dbReference>
<keyword evidence="2 4" id="KW-0560">Oxidoreductase</keyword>
<dbReference type="Gene3D" id="3.50.50.60">
    <property type="entry name" value="FAD/NAD(P)-binding domain"/>
    <property type="match status" value="1"/>
</dbReference>
<feature type="domain" description="Amine oxidase" evidence="3">
    <location>
        <begin position="12"/>
        <end position="437"/>
    </location>
</feature>
<reference evidence="4 5" key="1">
    <citation type="submission" date="2023-08" db="EMBL/GenBank/DDBJ databases">
        <title>Phytohabitans sansha sp. nov., isolated from marine sediment.</title>
        <authorList>
            <person name="Zhao Y."/>
            <person name="Yi K."/>
        </authorList>
    </citation>
    <scope>NUCLEOTIDE SEQUENCE [LARGE SCALE GENOMIC DNA]</scope>
    <source>
        <strain evidence="4 5">ZYX-F-186</strain>
    </source>
</reference>
<dbReference type="InterPro" id="IPR050464">
    <property type="entry name" value="Zeta_carotene_desat/Oxidored"/>
</dbReference>
<keyword evidence="5" id="KW-1185">Reference proteome</keyword>
<dbReference type="NCBIfam" id="TIGR03467">
    <property type="entry name" value="HpnE"/>
    <property type="match status" value="1"/>
</dbReference>
<organism evidence="4 5">
    <name type="scientific">Phytohabitans maris</name>
    <dbReference type="NCBI Taxonomy" id="3071409"/>
    <lineage>
        <taxon>Bacteria</taxon>
        <taxon>Bacillati</taxon>
        <taxon>Actinomycetota</taxon>
        <taxon>Actinomycetes</taxon>
        <taxon>Micromonosporales</taxon>
        <taxon>Micromonosporaceae</taxon>
    </lineage>
</organism>
<dbReference type="SUPFAM" id="SSF51905">
    <property type="entry name" value="FAD/NAD(P)-binding domain"/>
    <property type="match status" value="1"/>
</dbReference>
<dbReference type="PANTHER" id="PTHR42923:SF47">
    <property type="entry name" value="BLR3003 PROTEIN"/>
    <property type="match status" value="1"/>
</dbReference>
<evidence type="ECO:0000256" key="1">
    <source>
        <dbReference type="ARBA" id="ARBA00001974"/>
    </source>
</evidence>
<dbReference type="InterPro" id="IPR017830">
    <property type="entry name" value="SQase_HpnE"/>
</dbReference>